<comment type="similarity">
    <text evidence="2 8">Belongs to the metallo-dependent hydrolases superfamily. Adenine deaminase family.</text>
</comment>
<dbReference type="EMBL" id="VDMB01000005">
    <property type="protein sequence ID" value="TYT75217.1"/>
    <property type="molecule type" value="Genomic_DNA"/>
</dbReference>
<dbReference type="InterPro" id="IPR011059">
    <property type="entry name" value="Metal-dep_hydrolase_composite"/>
</dbReference>
<dbReference type="CDD" id="cd01295">
    <property type="entry name" value="AdeC"/>
    <property type="match status" value="1"/>
</dbReference>
<dbReference type="AlphaFoldDB" id="A0A5Q4VFR6"/>
<evidence type="ECO:0000256" key="2">
    <source>
        <dbReference type="ARBA" id="ARBA00006773"/>
    </source>
</evidence>
<dbReference type="InterPro" id="IPR006679">
    <property type="entry name" value="Adenine_deam"/>
</dbReference>
<feature type="domain" description="Adenine deaminase C-terminal" evidence="10">
    <location>
        <begin position="396"/>
        <end position="564"/>
    </location>
</feature>
<dbReference type="SUPFAM" id="SSF51338">
    <property type="entry name" value="Composite domain of metallo-dependent hydrolases"/>
    <property type="match status" value="1"/>
</dbReference>
<dbReference type="GO" id="GO:0000034">
    <property type="term" value="F:adenine deaminase activity"/>
    <property type="evidence" value="ECO:0007669"/>
    <property type="project" value="UniProtKB-UniRule"/>
</dbReference>
<keyword evidence="4 8" id="KW-0378">Hydrolase</keyword>
<evidence type="ECO:0000256" key="4">
    <source>
        <dbReference type="ARBA" id="ARBA00022801"/>
    </source>
</evidence>
<evidence type="ECO:0000313" key="11">
    <source>
        <dbReference type="EMBL" id="TYT75217.1"/>
    </source>
</evidence>
<dbReference type="RefSeq" id="WP_139447233.1">
    <property type="nucleotide sequence ID" value="NZ_VDMB01000005.1"/>
</dbReference>
<name>A0A5Q4VFR6_9BACT</name>
<dbReference type="FunFam" id="3.20.20.140:FF:000016">
    <property type="entry name" value="Adenine deaminase"/>
    <property type="match status" value="1"/>
</dbReference>
<dbReference type="InterPro" id="IPR006680">
    <property type="entry name" value="Amidohydro-rel"/>
</dbReference>
<accession>A0A5Q4VFR6</accession>
<evidence type="ECO:0000256" key="8">
    <source>
        <dbReference type="HAMAP-Rule" id="MF_01518"/>
    </source>
</evidence>
<dbReference type="InterPro" id="IPR026912">
    <property type="entry name" value="Adenine_deam_C"/>
</dbReference>
<evidence type="ECO:0000256" key="3">
    <source>
        <dbReference type="ARBA" id="ARBA00012782"/>
    </source>
</evidence>
<gene>
    <name evidence="8 11" type="primary">ade</name>
    <name evidence="11" type="ORF">FIM25_05785</name>
</gene>
<keyword evidence="12" id="KW-1185">Reference proteome</keyword>
<evidence type="ECO:0000256" key="1">
    <source>
        <dbReference type="ARBA" id="ARBA00001936"/>
    </source>
</evidence>
<evidence type="ECO:0000259" key="9">
    <source>
        <dbReference type="Pfam" id="PF01979"/>
    </source>
</evidence>
<organism evidence="11 12">
    <name type="scientific">Desulfobotulus mexicanus</name>
    <dbReference type="NCBI Taxonomy" id="2586642"/>
    <lineage>
        <taxon>Bacteria</taxon>
        <taxon>Pseudomonadati</taxon>
        <taxon>Thermodesulfobacteriota</taxon>
        <taxon>Desulfobacteria</taxon>
        <taxon>Desulfobacterales</taxon>
        <taxon>Desulfobacteraceae</taxon>
        <taxon>Desulfobotulus</taxon>
    </lineage>
</organism>
<dbReference type="NCBIfam" id="TIGR01178">
    <property type="entry name" value="ade"/>
    <property type="match status" value="1"/>
</dbReference>
<comment type="catalytic activity">
    <reaction evidence="6 8">
        <text>adenine + H2O + H(+) = hypoxanthine + NH4(+)</text>
        <dbReference type="Rhea" id="RHEA:23688"/>
        <dbReference type="ChEBI" id="CHEBI:15377"/>
        <dbReference type="ChEBI" id="CHEBI:15378"/>
        <dbReference type="ChEBI" id="CHEBI:16708"/>
        <dbReference type="ChEBI" id="CHEBI:17368"/>
        <dbReference type="ChEBI" id="CHEBI:28938"/>
        <dbReference type="EC" id="3.5.4.2"/>
    </reaction>
</comment>
<comment type="caution">
    <text evidence="11">The sequence shown here is derived from an EMBL/GenBank/DDBJ whole genome shotgun (WGS) entry which is preliminary data.</text>
</comment>
<dbReference type="SUPFAM" id="SSF51556">
    <property type="entry name" value="Metallo-dependent hydrolases"/>
    <property type="match status" value="1"/>
</dbReference>
<dbReference type="OrthoDB" id="9775607at2"/>
<dbReference type="GO" id="GO:0006146">
    <property type="term" value="P:adenine catabolic process"/>
    <property type="evidence" value="ECO:0007669"/>
    <property type="project" value="InterPro"/>
</dbReference>
<dbReference type="InterPro" id="IPR032466">
    <property type="entry name" value="Metal_Hydrolase"/>
</dbReference>
<evidence type="ECO:0000259" key="10">
    <source>
        <dbReference type="Pfam" id="PF13382"/>
    </source>
</evidence>
<proteinExistence type="inferred from homology"/>
<protein>
    <recommendedName>
        <fullName evidence="7 8">Adenine deaminase</fullName>
        <shortName evidence="8">Adenase</shortName>
        <shortName evidence="8">Adenine aminase</shortName>
        <ecNumber evidence="3 8">3.5.4.2</ecNumber>
    </recommendedName>
</protein>
<evidence type="ECO:0000313" key="12">
    <source>
        <dbReference type="Proteomes" id="UP000321899"/>
    </source>
</evidence>
<evidence type="ECO:0000256" key="7">
    <source>
        <dbReference type="ARBA" id="ARBA00069718"/>
    </source>
</evidence>
<dbReference type="Proteomes" id="UP000321899">
    <property type="component" value="Unassembled WGS sequence"/>
</dbReference>
<keyword evidence="5 8" id="KW-0464">Manganese</keyword>
<dbReference type="PANTHER" id="PTHR11113">
    <property type="entry name" value="N-ACETYLGLUCOSAMINE-6-PHOSPHATE DEACETYLASE"/>
    <property type="match status" value="1"/>
</dbReference>
<feature type="domain" description="Amidohydrolase-related" evidence="9">
    <location>
        <begin position="65"/>
        <end position="347"/>
    </location>
</feature>
<dbReference type="PANTHER" id="PTHR11113:SF2">
    <property type="entry name" value="ADENINE DEAMINASE"/>
    <property type="match status" value="1"/>
</dbReference>
<dbReference type="Pfam" id="PF13382">
    <property type="entry name" value="Adenine_deam_C"/>
    <property type="match status" value="1"/>
</dbReference>
<dbReference type="HAMAP" id="MF_01518">
    <property type="entry name" value="Adenine_deamin"/>
    <property type="match status" value="1"/>
</dbReference>
<dbReference type="Gene3D" id="2.30.40.10">
    <property type="entry name" value="Urease, subunit C, domain 1"/>
    <property type="match status" value="1"/>
</dbReference>
<sequence>MEKYKEWMSVARGDVPADLLFTGARIINVYTGEILETSLAIHQGRFVGFGDYEAINTIELGGRHIAPGFIDAHVHLESSMASPSEFVKAVLPRGTTTVAADPHEIANVLGSEGIQYMLKASENQPMDLFFTLPSCVPATHMETAGASLQASDLAPFFYHPRILALAEMMNFPGVILGDKGVHDKIRDAHRRSKPVDGHAPGLSGKALNAYLSAGISSDHECTTAEEALEKMRGGMHIMVREGTCAQNLDALLPALNEQTARRMMWCTDDRHPHDLVHEGHIDDIIRRAIAEGIDPVMAIQMGTLNPAEYFSLKDRGAIAPGKRADFVIIGDLEAFHIEAVYVQGKCVAEKGRLVSDLVLPDTPPPPESMKIRPEQLDFSLKAEAENIRVIDVVPGQVVTGSLVMAAAIEKGMAVADADRDIVKLAVVERYTGKAGCGIAFVRGLGIRDGALASSVGHDSHNLIVAGDNDEDMKAVAEVVIEMKGGMAVVSRGRVMASLPLAIAGLMSTAPMETIETEMNALIREAKVLGCPLADPFMTLGFLSLPVIPSLKLTDRGLVDVDRFELVSVFIDTL</sequence>
<dbReference type="Gene3D" id="3.20.20.140">
    <property type="entry name" value="Metal-dependent hydrolases"/>
    <property type="match status" value="1"/>
</dbReference>
<comment type="cofactor">
    <cofactor evidence="1 8">
        <name>Mn(2+)</name>
        <dbReference type="ChEBI" id="CHEBI:29035"/>
    </cofactor>
</comment>
<dbReference type="EC" id="3.5.4.2" evidence="3 8"/>
<evidence type="ECO:0000256" key="6">
    <source>
        <dbReference type="ARBA" id="ARBA00047720"/>
    </source>
</evidence>
<dbReference type="Pfam" id="PF01979">
    <property type="entry name" value="Amidohydro_1"/>
    <property type="match status" value="1"/>
</dbReference>
<evidence type="ECO:0000256" key="5">
    <source>
        <dbReference type="ARBA" id="ARBA00023211"/>
    </source>
</evidence>
<reference evidence="11 12" key="1">
    <citation type="submission" date="2019-06" db="EMBL/GenBank/DDBJ databases">
        <title>Desulfobotulus mexicanus sp. nov., a novel sulfate-reducing bacterium isolated from the sediment of an alkaline crater lake in Mexico.</title>
        <authorList>
            <person name="Hirschler-Rea A."/>
        </authorList>
    </citation>
    <scope>NUCLEOTIDE SEQUENCE [LARGE SCALE GENOMIC DNA]</scope>
    <source>
        <strain evidence="11 12">PAR22N</strain>
    </source>
</reference>